<name>A0ABD3ARN2_9GENT</name>
<evidence type="ECO:0000256" key="3">
    <source>
        <dbReference type="ARBA" id="ARBA00022527"/>
    </source>
</evidence>
<evidence type="ECO:0000313" key="19">
    <source>
        <dbReference type="EMBL" id="KAL3533704.1"/>
    </source>
</evidence>
<evidence type="ECO:0000256" key="2">
    <source>
        <dbReference type="ARBA" id="ARBA00012513"/>
    </source>
</evidence>
<dbReference type="PROSITE" id="PS00108">
    <property type="entry name" value="PROTEIN_KINASE_ST"/>
    <property type="match status" value="1"/>
</dbReference>
<dbReference type="Proteomes" id="UP001630127">
    <property type="component" value="Unassembled WGS sequence"/>
</dbReference>
<evidence type="ECO:0000256" key="9">
    <source>
        <dbReference type="ARBA" id="ARBA00022840"/>
    </source>
</evidence>
<evidence type="ECO:0000256" key="16">
    <source>
        <dbReference type="RuleBase" id="RU000304"/>
    </source>
</evidence>
<keyword evidence="10 17" id="KW-1133">Transmembrane helix</keyword>
<dbReference type="FunFam" id="3.30.200.20:FF:000178">
    <property type="entry name" value="serine/threonine-protein kinase PBS1-like"/>
    <property type="match status" value="1"/>
</dbReference>
<dbReference type="SMART" id="SM00220">
    <property type="entry name" value="S_TKc"/>
    <property type="match status" value="1"/>
</dbReference>
<dbReference type="AlphaFoldDB" id="A0ABD3ARN2"/>
<dbReference type="PROSITE" id="PS00107">
    <property type="entry name" value="PROTEIN_KINASE_ATP"/>
    <property type="match status" value="1"/>
</dbReference>
<evidence type="ECO:0000256" key="15">
    <source>
        <dbReference type="PROSITE-ProRule" id="PRU10141"/>
    </source>
</evidence>
<dbReference type="SUPFAM" id="SSF56112">
    <property type="entry name" value="Protein kinase-like (PK-like)"/>
    <property type="match status" value="1"/>
</dbReference>
<accession>A0ABD3ARN2</accession>
<evidence type="ECO:0000256" key="13">
    <source>
        <dbReference type="ARBA" id="ARBA00047899"/>
    </source>
</evidence>
<dbReference type="InterPro" id="IPR000719">
    <property type="entry name" value="Prot_kinase_dom"/>
</dbReference>
<keyword evidence="3 16" id="KW-0723">Serine/threonine-protein kinase</keyword>
<sequence>MATLTIKDLSIDFTKSSRFEGENFLQWQKKMKTLLTTLHVAYVLTTKRSKETNEETLEQTCVRQKWDNDNFICMGHILNGMSDGLFDTYQDTISAKDLWERLKASFNAFADNICFGSRGVHHVTSKQTSCEHSKHCCGNIGINLKCPFRFKGDHICSGPDFELSSVGFGVKFFILVIAARNVIGVILLSAFLIYKWHRRHLSMYDAVEEFLQTNHGLMPIRYSYKELKAMTNNFRVKLGEGGYGLVYKGKLRSGNLVAVKMLNKSKANGQEFINEVATIGRIHHVNVVRLVGFCATVSKRALVYDYMPKGSLDKYIFSGCSNCDLMNWTRAYDIATGVARGIEYLHQGCNMQILHFDIKPHNILLDENFVPKISDVDLLNYIQHKIV</sequence>
<dbReference type="Gene3D" id="1.10.510.10">
    <property type="entry name" value="Transferase(Phosphotransferase) domain 1"/>
    <property type="match status" value="1"/>
</dbReference>
<organism evidence="19 20">
    <name type="scientific">Cinchona calisaya</name>
    <dbReference type="NCBI Taxonomy" id="153742"/>
    <lineage>
        <taxon>Eukaryota</taxon>
        <taxon>Viridiplantae</taxon>
        <taxon>Streptophyta</taxon>
        <taxon>Embryophyta</taxon>
        <taxon>Tracheophyta</taxon>
        <taxon>Spermatophyta</taxon>
        <taxon>Magnoliopsida</taxon>
        <taxon>eudicotyledons</taxon>
        <taxon>Gunneridae</taxon>
        <taxon>Pentapetalae</taxon>
        <taxon>asterids</taxon>
        <taxon>lamiids</taxon>
        <taxon>Gentianales</taxon>
        <taxon>Rubiaceae</taxon>
        <taxon>Cinchonoideae</taxon>
        <taxon>Cinchoneae</taxon>
        <taxon>Cinchona</taxon>
    </lineage>
</organism>
<comment type="subcellular location">
    <subcellularLocation>
        <location evidence="1">Membrane</location>
        <topology evidence="1">Single-pass type I membrane protein</topology>
    </subcellularLocation>
</comment>
<dbReference type="Gene3D" id="3.30.200.20">
    <property type="entry name" value="Phosphorylase Kinase, domain 1"/>
    <property type="match status" value="1"/>
</dbReference>
<dbReference type="EC" id="2.7.11.1" evidence="2"/>
<keyword evidence="9 15" id="KW-0067">ATP-binding</keyword>
<dbReference type="PROSITE" id="PS50011">
    <property type="entry name" value="PROTEIN_KINASE_DOM"/>
    <property type="match status" value="1"/>
</dbReference>
<keyword evidence="12" id="KW-0325">Glycoprotein</keyword>
<evidence type="ECO:0000256" key="5">
    <source>
        <dbReference type="ARBA" id="ARBA00022692"/>
    </source>
</evidence>
<evidence type="ECO:0000256" key="6">
    <source>
        <dbReference type="ARBA" id="ARBA00022729"/>
    </source>
</evidence>
<reference evidence="19 20" key="1">
    <citation type="submission" date="2024-11" db="EMBL/GenBank/DDBJ databases">
        <title>A near-complete genome assembly of Cinchona calisaya.</title>
        <authorList>
            <person name="Lian D.C."/>
            <person name="Zhao X.W."/>
            <person name="Wei L."/>
        </authorList>
    </citation>
    <scope>NUCLEOTIDE SEQUENCE [LARGE SCALE GENOMIC DNA]</scope>
    <source>
        <tissue evidence="19">Nenye</tissue>
    </source>
</reference>
<keyword evidence="6" id="KW-0732">Signal</keyword>
<evidence type="ECO:0000256" key="1">
    <source>
        <dbReference type="ARBA" id="ARBA00004479"/>
    </source>
</evidence>
<feature type="transmembrane region" description="Helical" evidence="17">
    <location>
        <begin position="172"/>
        <end position="194"/>
    </location>
</feature>
<feature type="domain" description="Protein kinase" evidence="18">
    <location>
        <begin position="232"/>
        <end position="387"/>
    </location>
</feature>
<comment type="caution">
    <text evidence="19">The sequence shown here is derived from an EMBL/GenBank/DDBJ whole genome shotgun (WGS) entry which is preliminary data.</text>
</comment>
<evidence type="ECO:0000313" key="20">
    <source>
        <dbReference type="Proteomes" id="UP001630127"/>
    </source>
</evidence>
<dbReference type="EMBL" id="JBJUIK010000003">
    <property type="protein sequence ID" value="KAL3533704.1"/>
    <property type="molecule type" value="Genomic_DNA"/>
</dbReference>
<keyword evidence="11 17" id="KW-0472">Membrane</keyword>
<keyword evidence="4" id="KW-0808">Transferase</keyword>
<dbReference type="FunFam" id="1.10.510.10:FF:001023">
    <property type="entry name" value="Os07g0541700 protein"/>
    <property type="match status" value="1"/>
</dbReference>
<evidence type="ECO:0000259" key="18">
    <source>
        <dbReference type="PROSITE" id="PS50011"/>
    </source>
</evidence>
<protein>
    <recommendedName>
        <fullName evidence="2">non-specific serine/threonine protein kinase</fullName>
        <ecNumber evidence="2">2.7.11.1</ecNumber>
    </recommendedName>
</protein>
<evidence type="ECO:0000256" key="12">
    <source>
        <dbReference type="ARBA" id="ARBA00023180"/>
    </source>
</evidence>
<dbReference type="Pfam" id="PF14223">
    <property type="entry name" value="Retrotran_gag_2"/>
    <property type="match status" value="1"/>
</dbReference>
<dbReference type="InterPro" id="IPR017441">
    <property type="entry name" value="Protein_kinase_ATP_BS"/>
</dbReference>
<evidence type="ECO:0000256" key="4">
    <source>
        <dbReference type="ARBA" id="ARBA00022679"/>
    </source>
</evidence>
<evidence type="ECO:0000256" key="10">
    <source>
        <dbReference type="ARBA" id="ARBA00022989"/>
    </source>
</evidence>
<dbReference type="Pfam" id="PF00069">
    <property type="entry name" value="Pkinase"/>
    <property type="match status" value="1"/>
</dbReference>
<gene>
    <name evidence="19" type="ORF">ACH5RR_007225</name>
</gene>
<keyword evidence="8" id="KW-0418">Kinase</keyword>
<keyword evidence="7 15" id="KW-0547">Nucleotide-binding</keyword>
<comment type="catalytic activity">
    <reaction evidence="14">
        <text>L-seryl-[protein] + ATP = O-phospho-L-seryl-[protein] + ADP + H(+)</text>
        <dbReference type="Rhea" id="RHEA:17989"/>
        <dbReference type="Rhea" id="RHEA-COMP:9863"/>
        <dbReference type="Rhea" id="RHEA-COMP:11604"/>
        <dbReference type="ChEBI" id="CHEBI:15378"/>
        <dbReference type="ChEBI" id="CHEBI:29999"/>
        <dbReference type="ChEBI" id="CHEBI:30616"/>
        <dbReference type="ChEBI" id="CHEBI:83421"/>
        <dbReference type="ChEBI" id="CHEBI:456216"/>
        <dbReference type="EC" id="2.7.11.1"/>
    </reaction>
</comment>
<dbReference type="InterPro" id="IPR011009">
    <property type="entry name" value="Kinase-like_dom_sf"/>
</dbReference>
<dbReference type="PANTHER" id="PTHR27009">
    <property type="entry name" value="RUST RESISTANCE KINASE LR10-RELATED"/>
    <property type="match status" value="1"/>
</dbReference>
<evidence type="ECO:0000256" key="8">
    <source>
        <dbReference type="ARBA" id="ARBA00022777"/>
    </source>
</evidence>
<dbReference type="GO" id="GO:0005524">
    <property type="term" value="F:ATP binding"/>
    <property type="evidence" value="ECO:0007669"/>
    <property type="project" value="UniProtKB-UniRule"/>
</dbReference>
<keyword evidence="5 17" id="KW-0812">Transmembrane</keyword>
<evidence type="ECO:0000256" key="11">
    <source>
        <dbReference type="ARBA" id="ARBA00023136"/>
    </source>
</evidence>
<keyword evidence="20" id="KW-1185">Reference proteome</keyword>
<dbReference type="InterPro" id="IPR008271">
    <property type="entry name" value="Ser/Thr_kinase_AS"/>
</dbReference>
<comment type="catalytic activity">
    <reaction evidence="13">
        <text>L-threonyl-[protein] + ATP = O-phospho-L-threonyl-[protein] + ADP + H(+)</text>
        <dbReference type="Rhea" id="RHEA:46608"/>
        <dbReference type="Rhea" id="RHEA-COMP:11060"/>
        <dbReference type="Rhea" id="RHEA-COMP:11605"/>
        <dbReference type="ChEBI" id="CHEBI:15378"/>
        <dbReference type="ChEBI" id="CHEBI:30013"/>
        <dbReference type="ChEBI" id="CHEBI:30616"/>
        <dbReference type="ChEBI" id="CHEBI:61977"/>
        <dbReference type="ChEBI" id="CHEBI:456216"/>
        <dbReference type="EC" id="2.7.11.1"/>
    </reaction>
</comment>
<dbReference type="InterPro" id="IPR045874">
    <property type="entry name" value="LRK10/LRL21-25-like"/>
</dbReference>
<feature type="binding site" evidence="15">
    <location>
        <position position="260"/>
    </location>
    <ligand>
        <name>ATP</name>
        <dbReference type="ChEBI" id="CHEBI:30616"/>
    </ligand>
</feature>
<proteinExistence type="inferred from homology"/>
<evidence type="ECO:0000256" key="17">
    <source>
        <dbReference type="SAM" id="Phobius"/>
    </source>
</evidence>
<comment type="similarity">
    <text evidence="16">Belongs to the protein kinase superfamily.</text>
</comment>
<evidence type="ECO:0000256" key="7">
    <source>
        <dbReference type="ARBA" id="ARBA00022741"/>
    </source>
</evidence>
<dbReference type="GO" id="GO:0004674">
    <property type="term" value="F:protein serine/threonine kinase activity"/>
    <property type="evidence" value="ECO:0007669"/>
    <property type="project" value="UniProtKB-KW"/>
</dbReference>
<evidence type="ECO:0000256" key="14">
    <source>
        <dbReference type="ARBA" id="ARBA00048679"/>
    </source>
</evidence>
<dbReference type="GO" id="GO:0016020">
    <property type="term" value="C:membrane"/>
    <property type="evidence" value="ECO:0007669"/>
    <property type="project" value="UniProtKB-SubCell"/>
</dbReference>